<accession>A0AAD9PS09</accession>
<sequence>MSETKTNEWNVPSSDDELSICEDGQNLEDERLEIPLKVLLLYSEIEKRGFIELKVKEFRDDTKQSAVQSSALSKEVESQTLHTPADNETKQSKEVGETASAGKLIIEKLDKTPEPSAFDYAEESIDETSHMTRKIPKTERFQRKRVGTLENVISDLKRFRDMNNKGDGETNNKFM</sequence>
<organism evidence="2 3">
    <name type="scientific">Acropora cervicornis</name>
    <name type="common">Staghorn coral</name>
    <dbReference type="NCBI Taxonomy" id="6130"/>
    <lineage>
        <taxon>Eukaryota</taxon>
        <taxon>Metazoa</taxon>
        <taxon>Cnidaria</taxon>
        <taxon>Anthozoa</taxon>
        <taxon>Hexacorallia</taxon>
        <taxon>Scleractinia</taxon>
        <taxon>Astrocoeniina</taxon>
        <taxon>Acroporidae</taxon>
        <taxon>Acropora</taxon>
    </lineage>
</organism>
<feature type="compositionally biased region" description="Polar residues" evidence="1">
    <location>
        <begin position="64"/>
        <end position="82"/>
    </location>
</feature>
<reference evidence="2" key="2">
    <citation type="journal article" date="2023" name="Science">
        <title>Genomic signatures of disease resistance in endangered staghorn corals.</title>
        <authorList>
            <person name="Vollmer S.V."/>
            <person name="Selwyn J.D."/>
            <person name="Despard B.A."/>
            <person name="Roesel C.L."/>
        </authorList>
    </citation>
    <scope>NUCLEOTIDE SEQUENCE</scope>
    <source>
        <strain evidence="2">K2</strain>
    </source>
</reference>
<evidence type="ECO:0000256" key="1">
    <source>
        <dbReference type="SAM" id="MobiDB-lite"/>
    </source>
</evidence>
<evidence type="ECO:0000313" key="3">
    <source>
        <dbReference type="Proteomes" id="UP001249851"/>
    </source>
</evidence>
<dbReference type="Proteomes" id="UP001249851">
    <property type="component" value="Unassembled WGS sequence"/>
</dbReference>
<dbReference type="InterPro" id="IPR028213">
    <property type="entry name" value="PA1"/>
</dbReference>
<reference evidence="2" key="1">
    <citation type="journal article" date="2023" name="G3 (Bethesda)">
        <title>Whole genome assembly and annotation of the endangered Caribbean coral Acropora cervicornis.</title>
        <authorList>
            <person name="Selwyn J.D."/>
            <person name="Vollmer S.V."/>
        </authorList>
    </citation>
    <scope>NUCLEOTIDE SEQUENCE</scope>
    <source>
        <strain evidence="2">K2</strain>
    </source>
</reference>
<name>A0AAD9PS09_ACRCE</name>
<comment type="caution">
    <text evidence="2">The sequence shown here is derived from an EMBL/GenBank/DDBJ whole genome shotgun (WGS) entry which is preliminary data.</text>
</comment>
<evidence type="ECO:0000313" key="2">
    <source>
        <dbReference type="EMBL" id="KAK2548009.1"/>
    </source>
</evidence>
<protein>
    <submittedName>
        <fullName evidence="2">Uncharacterized protein</fullName>
    </submittedName>
</protein>
<proteinExistence type="predicted"/>
<dbReference type="EMBL" id="JARQWQ010000159">
    <property type="protein sequence ID" value="KAK2548009.1"/>
    <property type="molecule type" value="Genomic_DNA"/>
</dbReference>
<feature type="compositionally biased region" description="Basic and acidic residues" evidence="1">
    <location>
        <begin position="85"/>
        <end position="96"/>
    </location>
</feature>
<gene>
    <name evidence="2" type="ORF">P5673_031893</name>
</gene>
<feature type="region of interest" description="Disordered" evidence="1">
    <location>
        <begin position="60"/>
        <end position="108"/>
    </location>
</feature>
<dbReference type="AlphaFoldDB" id="A0AAD9PS09"/>
<dbReference type="Pfam" id="PF15364">
    <property type="entry name" value="PAXIP1_C"/>
    <property type="match status" value="1"/>
</dbReference>
<keyword evidence="3" id="KW-1185">Reference proteome</keyword>